<sequence length="104" mass="11646">MGGGRESSSFRKEKKRRPVSEARKRSQVPGLRHSPPLRSATAAAASSRYRRDVVIARRGLRAFVQLEAEAPVRASDAVPDRRAEASLETRRARAQRWPVLQRAS</sequence>
<comment type="caution">
    <text evidence="1">The sequence shown here is derived from an EMBL/GenBank/DDBJ whole genome shotgun (WGS) entry which is preliminary data.</text>
</comment>
<evidence type="ECO:0000313" key="1">
    <source>
        <dbReference type="EMBL" id="KAH6927489.1"/>
    </source>
</evidence>
<keyword evidence="2" id="KW-1185">Reference proteome</keyword>
<proteinExistence type="predicted"/>
<name>A0ACB7S3Y0_HYAAI</name>
<dbReference type="EMBL" id="CM023486">
    <property type="protein sequence ID" value="KAH6927489.1"/>
    <property type="molecule type" value="Genomic_DNA"/>
</dbReference>
<protein>
    <submittedName>
        <fullName evidence="1">Uncharacterized protein</fullName>
    </submittedName>
</protein>
<organism evidence="1 2">
    <name type="scientific">Hyalomma asiaticum</name>
    <name type="common">Tick</name>
    <dbReference type="NCBI Taxonomy" id="266040"/>
    <lineage>
        <taxon>Eukaryota</taxon>
        <taxon>Metazoa</taxon>
        <taxon>Ecdysozoa</taxon>
        <taxon>Arthropoda</taxon>
        <taxon>Chelicerata</taxon>
        <taxon>Arachnida</taxon>
        <taxon>Acari</taxon>
        <taxon>Parasitiformes</taxon>
        <taxon>Ixodida</taxon>
        <taxon>Ixodoidea</taxon>
        <taxon>Ixodidae</taxon>
        <taxon>Hyalomminae</taxon>
        <taxon>Hyalomma</taxon>
    </lineage>
</organism>
<gene>
    <name evidence="1" type="ORF">HPB50_004540</name>
</gene>
<reference evidence="1" key="1">
    <citation type="submission" date="2020-05" db="EMBL/GenBank/DDBJ databases">
        <title>Large-scale comparative analyses of tick genomes elucidate their genetic diversity and vector capacities.</title>
        <authorList>
            <person name="Jia N."/>
            <person name="Wang J."/>
            <person name="Shi W."/>
            <person name="Du L."/>
            <person name="Sun Y."/>
            <person name="Zhan W."/>
            <person name="Jiang J."/>
            <person name="Wang Q."/>
            <person name="Zhang B."/>
            <person name="Ji P."/>
            <person name="Sakyi L.B."/>
            <person name="Cui X."/>
            <person name="Yuan T."/>
            <person name="Jiang B."/>
            <person name="Yang W."/>
            <person name="Lam T.T.-Y."/>
            <person name="Chang Q."/>
            <person name="Ding S."/>
            <person name="Wang X."/>
            <person name="Zhu J."/>
            <person name="Ruan X."/>
            <person name="Zhao L."/>
            <person name="Wei J."/>
            <person name="Que T."/>
            <person name="Du C."/>
            <person name="Cheng J."/>
            <person name="Dai P."/>
            <person name="Han X."/>
            <person name="Huang E."/>
            <person name="Gao Y."/>
            <person name="Liu J."/>
            <person name="Shao H."/>
            <person name="Ye R."/>
            <person name="Li L."/>
            <person name="Wei W."/>
            <person name="Wang X."/>
            <person name="Wang C."/>
            <person name="Yang T."/>
            <person name="Huo Q."/>
            <person name="Li W."/>
            <person name="Guo W."/>
            <person name="Chen H."/>
            <person name="Zhou L."/>
            <person name="Ni X."/>
            <person name="Tian J."/>
            <person name="Zhou Y."/>
            <person name="Sheng Y."/>
            <person name="Liu T."/>
            <person name="Pan Y."/>
            <person name="Xia L."/>
            <person name="Li J."/>
            <person name="Zhao F."/>
            <person name="Cao W."/>
        </authorList>
    </citation>
    <scope>NUCLEOTIDE SEQUENCE</scope>
    <source>
        <strain evidence="1">Hyas-2018</strain>
    </source>
</reference>
<accession>A0ACB7S3Y0</accession>
<dbReference type="Proteomes" id="UP000821845">
    <property type="component" value="Chromosome 6"/>
</dbReference>
<evidence type="ECO:0000313" key="2">
    <source>
        <dbReference type="Proteomes" id="UP000821845"/>
    </source>
</evidence>